<dbReference type="EMBL" id="QKKF02017590">
    <property type="protein sequence ID" value="RZF40860.1"/>
    <property type="molecule type" value="Genomic_DNA"/>
</dbReference>
<evidence type="ECO:0000313" key="2">
    <source>
        <dbReference type="Proteomes" id="UP000291343"/>
    </source>
</evidence>
<dbReference type="SMR" id="A0A482X625"/>
<dbReference type="STRING" id="195883.A0A482X625"/>
<comment type="caution">
    <text evidence="1">The sequence shown here is derived from an EMBL/GenBank/DDBJ whole genome shotgun (WGS) entry which is preliminary data.</text>
</comment>
<sequence length="140" mass="15794">MDRVSDADVDINDVFDDIVLTEEKIVQDSYEIGFRKGILEGEIEGFHLGYHRGSELGNEIGFYSGFVDILTSISALKSDFPEKSVVILTKLKKVLAEFPRSNVEDSDMVQLLENIRSLYKKLCSILKIDSSLPIKDELSF</sequence>
<dbReference type="InterPro" id="IPR052436">
    <property type="entry name" value="LTO1_adapter"/>
</dbReference>
<dbReference type="InParanoid" id="A0A482X625"/>
<gene>
    <name evidence="1" type="ORF">LSTR_LSTR003370</name>
</gene>
<proteinExistence type="predicted"/>
<dbReference type="PANTHER" id="PTHR28532:SF1">
    <property type="entry name" value="ORAL CANCER OVEREXPRESSED 1"/>
    <property type="match status" value="1"/>
</dbReference>
<dbReference type="Proteomes" id="UP000291343">
    <property type="component" value="Unassembled WGS sequence"/>
</dbReference>
<organism evidence="1 2">
    <name type="scientific">Laodelphax striatellus</name>
    <name type="common">Small brown planthopper</name>
    <name type="synonym">Delphax striatella</name>
    <dbReference type="NCBI Taxonomy" id="195883"/>
    <lineage>
        <taxon>Eukaryota</taxon>
        <taxon>Metazoa</taxon>
        <taxon>Ecdysozoa</taxon>
        <taxon>Arthropoda</taxon>
        <taxon>Hexapoda</taxon>
        <taxon>Insecta</taxon>
        <taxon>Pterygota</taxon>
        <taxon>Neoptera</taxon>
        <taxon>Paraneoptera</taxon>
        <taxon>Hemiptera</taxon>
        <taxon>Auchenorrhyncha</taxon>
        <taxon>Fulgoroidea</taxon>
        <taxon>Delphacidae</taxon>
        <taxon>Criomorphinae</taxon>
        <taxon>Laodelphax</taxon>
    </lineage>
</organism>
<dbReference type="OrthoDB" id="48036at2759"/>
<reference evidence="1 2" key="1">
    <citation type="journal article" date="2017" name="Gigascience">
        <title>Genome sequence of the small brown planthopper, Laodelphax striatellus.</title>
        <authorList>
            <person name="Zhu J."/>
            <person name="Jiang F."/>
            <person name="Wang X."/>
            <person name="Yang P."/>
            <person name="Bao Y."/>
            <person name="Zhao W."/>
            <person name="Wang W."/>
            <person name="Lu H."/>
            <person name="Wang Q."/>
            <person name="Cui N."/>
            <person name="Li J."/>
            <person name="Chen X."/>
            <person name="Luo L."/>
            <person name="Yu J."/>
            <person name="Kang L."/>
            <person name="Cui F."/>
        </authorList>
    </citation>
    <scope>NUCLEOTIDE SEQUENCE [LARGE SCALE GENOMIC DNA]</scope>
    <source>
        <strain evidence="1">Lst14</strain>
    </source>
</reference>
<dbReference type="PANTHER" id="PTHR28532">
    <property type="entry name" value="GEO13458P1"/>
    <property type="match status" value="1"/>
</dbReference>
<keyword evidence="2" id="KW-1185">Reference proteome</keyword>
<protein>
    <submittedName>
        <fullName evidence="1">Uncharacterized protein</fullName>
    </submittedName>
</protein>
<dbReference type="AlphaFoldDB" id="A0A482X625"/>
<name>A0A482X625_LAOST</name>
<evidence type="ECO:0000313" key="1">
    <source>
        <dbReference type="EMBL" id="RZF40860.1"/>
    </source>
</evidence>
<accession>A0A482X625</accession>